<dbReference type="InterPro" id="IPR011095">
    <property type="entry name" value="Dala_Dala_lig_C"/>
</dbReference>
<dbReference type="SUPFAM" id="SSF56059">
    <property type="entry name" value="Glutathione synthetase ATP-binding domain-like"/>
    <property type="match status" value="1"/>
</dbReference>
<evidence type="ECO:0000256" key="2">
    <source>
        <dbReference type="ARBA" id="ARBA00022741"/>
    </source>
</evidence>
<comment type="caution">
    <text evidence="6">The sequence shown here is derived from an EMBL/GenBank/DDBJ whole genome shotgun (WGS) entry which is preliminary data.</text>
</comment>
<evidence type="ECO:0000313" key="7">
    <source>
        <dbReference type="Proteomes" id="UP000806522"/>
    </source>
</evidence>
<protein>
    <recommendedName>
        <fullName evidence="5">ATP-grasp domain-containing protein</fullName>
    </recommendedName>
</protein>
<dbReference type="Gene3D" id="3.30.470.20">
    <property type="entry name" value="ATP-grasp fold, B domain"/>
    <property type="match status" value="1"/>
</dbReference>
<dbReference type="InterPro" id="IPR011761">
    <property type="entry name" value="ATP-grasp"/>
</dbReference>
<evidence type="ECO:0000256" key="1">
    <source>
        <dbReference type="ARBA" id="ARBA00022598"/>
    </source>
</evidence>
<dbReference type="PANTHER" id="PTHR43585">
    <property type="entry name" value="FUMIPYRROLE BIOSYNTHESIS PROTEIN C"/>
    <property type="match status" value="1"/>
</dbReference>
<evidence type="ECO:0000256" key="4">
    <source>
        <dbReference type="PROSITE-ProRule" id="PRU00409"/>
    </source>
</evidence>
<dbReference type="PROSITE" id="PS50975">
    <property type="entry name" value="ATP_GRASP"/>
    <property type="match status" value="1"/>
</dbReference>
<dbReference type="GO" id="GO:0008716">
    <property type="term" value="F:D-alanine-D-alanine ligase activity"/>
    <property type="evidence" value="ECO:0007669"/>
    <property type="project" value="InterPro"/>
</dbReference>
<keyword evidence="3 4" id="KW-0067">ATP-binding</keyword>
<proteinExistence type="predicted"/>
<dbReference type="EMBL" id="SUYC01000019">
    <property type="protein sequence ID" value="MBE6271897.1"/>
    <property type="molecule type" value="Genomic_DNA"/>
</dbReference>
<dbReference type="Gene3D" id="3.40.50.20">
    <property type="match status" value="1"/>
</dbReference>
<dbReference type="GO" id="GO:0046872">
    <property type="term" value="F:metal ion binding"/>
    <property type="evidence" value="ECO:0007669"/>
    <property type="project" value="InterPro"/>
</dbReference>
<dbReference type="Gene3D" id="3.30.1490.20">
    <property type="entry name" value="ATP-grasp fold, A domain"/>
    <property type="match status" value="1"/>
</dbReference>
<feature type="domain" description="ATP-grasp" evidence="5">
    <location>
        <begin position="111"/>
        <end position="301"/>
    </location>
</feature>
<dbReference type="Proteomes" id="UP000806522">
    <property type="component" value="Unassembled WGS sequence"/>
</dbReference>
<dbReference type="PANTHER" id="PTHR43585:SF2">
    <property type="entry name" value="ATP-GRASP ENZYME FSQD"/>
    <property type="match status" value="1"/>
</dbReference>
<organism evidence="6 7">
    <name type="scientific">Xylanibacter ruminicola</name>
    <name type="common">Prevotella ruminicola</name>
    <dbReference type="NCBI Taxonomy" id="839"/>
    <lineage>
        <taxon>Bacteria</taxon>
        <taxon>Pseudomonadati</taxon>
        <taxon>Bacteroidota</taxon>
        <taxon>Bacteroidia</taxon>
        <taxon>Bacteroidales</taxon>
        <taxon>Prevotellaceae</taxon>
        <taxon>Xylanibacter</taxon>
    </lineage>
</organism>
<evidence type="ECO:0000259" key="5">
    <source>
        <dbReference type="PROSITE" id="PS50975"/>
    </source>
</evidence>
<reference evidence="6" key="1">
    <citation type="submission" date="2019-04" db="EMBL/GenBank/DDBJ databases">
        <title>Evolution of Biomass-Degrading Anaerobic Consortia Revealed by Metagenomics.</title>
        <authorList>
            <person name="Peng X."/>
        </authorList>
    </citation>
    <scope>NUCLEOTIDE SEQUENCE</scope>
    <source>
        <strain evidence="6">SIG140</strain>
    </source>
</reference>
<dbReference type="InterPro" id="IPR013815">
    <property type="entry name" value="ATP_grasp_subdomain_1"/>
</dbReference>
<accession>A0A9D5P3P0</accession>
<sequence length="412" mass="46722">MKSDELKGKRLAVFGANNVVDEVTDFAHRHGIVLISVGNVPEAPIHQVSDEQYYMDCTDEAAMLRFFKEKHIDGLLSCSGEMVIRKTVGFIGKTGFHYYATPEQWDVLMNKKHFKEACLRYGMPAIPAFRLEDTAIPYPVIVKPVDNGGSFGITVCHSRTEMEEAIAKAIRHSTVGEYLCEKFIEGPYFQFEIWRQNGKSYFPYTKGRVFYDAIGTSPQQPFLDLYPSPEADIISRLYEPMSHLFDDLGIDNGSCMFQGIICDGVPYIMDTAFRLSGGMDFRVVHEDKGIDLVACYMQHALTGQFGDDFSALSEPLHSRYATICIGLKNGHITRIKGIDDVRQLPFVYSLYQYYYEGDTMQYSGLFLQVLCRIFVRANSRQELQSNINTILGLIEVEGTDGNSLLRNYPNKY</sequence>
<dbReference type="GO" id="GO:0005524">
    <property type="term" value="F:ATP binding"/>
    <property type="evidence" value="ECO:0007669"/>
    <property type="project" value="UniProtKB-UniRule"/>
</dbReference>
<gene>
    <name evidence="6" type="ORF">E7101_13275</name>
</gene>
<name>A0A9D5P3P0_XYLRU</name>
<evidence type="ECO:0000256" key="3">
    <source>
        <dbReference type="ARBA" id="ARBA00022840"/>
    </source>
</evidence>
<dbReference type="AlphaFoldDB" id="A0A9D5P3P0"/>
<evidence type="ECO:0000313" key="6">
    <source>
        <dbReference type="EMBL" id="MBE6271897.1"/>
    </source>
</evidence>
<keyword evidence="2 4" id="KW-0547">Nucleotide-binding</keyword>
<dbReference type="Pfam" id="PF07478">
    <property type="entry name" value="Dala_Dala_lig_C"/>
    <property type="match status" value="1"/>
</dbReference>
<dbReference type="InterPro" id="IPR052032">
    <property type="entry name" value="ATP-dep_AA_Ligase"/>
</dbReference>
<keyword evidence="1" id="KW-0436">Ligase</keyword>